<keyword evidence="2" id="KW-1185">Reference proteome</keyword>
<sequence length="343" mass="38447">MPPQSQSDCKLSPRACELPTCGTTESNLLRCSAGKAVYYCRASRLSAADSSGTLTASYQAADRERHTKGCNALKNTRMAYAKEDKTLRKYRDPIWELHEPLRDWDIMLEVFGGPGGHVDSVKEALYHLLEMLRLSRSDNTGLRDTVPGLYIRLNMDQAAYDFMKWYATTDKCYWNIDTTPYLDVKNADILEDPLDIWIVWPGPSISLAHVAAVLLIKVRILLGLQAAQNATRAFKGTIPAEIIEIIRSHLVGRIVASSRPDILLGSPEKLADLIQRVKKQVRLLYESINRYNPHFSYLIQDEPYPEAEGALVALGHALKRDNLASWAETPGAFEIIRALGAEF</sequence>
<reference evidence="1 2" key="1">
    <citation type="journal article" date="2018" name="PLoS Pathog.">
        <title>Evolution of structural diversity of trichothecenes, a family of toxins produced by plant pathogenic and entomopathogenic fungi.</title>
        <authorList>
            <person name="Proctor R.H."/>
            <person name="McCormick S.P."/>
            <person name="Kim H.S."/>
            <person name="Cardoza R.E."/>
            <person name="Stanley A.M."/>
            <person name="Lindo L."/>
            <person name="Kelly A."/>
            <person name="Brown D.W."/>
            <person name="Lee T."/>
            <person name="Vaughan M.M."/>
            <person name="Alexander N.J."/>
            <person name="Busman M."/>
            <person name="Gutierrez S."/>
        </authorList>
    </citation>
    <scope>NUCLEOTIDE SEQUENCE [LARGE SCALE GENOMIC DNA]</scope>
    <source>
        <strain evidence="1 2">NRRL 13405</strain>
    </source>
</reference>
<dbReference type="EMBL" id="PXXK01000057">
    <property type="protein sequence ID" value="RFN52833.1"/>
    <property type="molecule type" value="Genomic_DNA"/>
</dbReference>
<comment type="caution">
    <text evidence="1">The sequence shown here is derived from an EMBL/GenBank/DDBJ whole genome shotgun (WGS) entry which is preliminary data.</text>
</comment>
<name>A0A395MZA5_9HYPO</name>
<proteinExistence type="predicted"/>
<gene>
    <name evidence="1" type="ORF">FIE12Z_2846</name>
</gene>
<evidence type="ECO:0000313" key="1">
    <source>
        <dbReference type="EMBL" id="RFN52833.1"/>
    </source>
</evidence>
<dbReference type="Proteomes" id="UP000265631">
    <property type="component" value="Unassembled WGS sequence"/>
</dbReference>
<accession>A0A395MZA5</accession>
<protein>
    <submittedName>
        <fullName evidence="1">Mynd finger</fullName>
    </submittedName>
</protein>
<organism evidence="1 2">
    <name type="scientific">Fusarium flagelliforme</name>
    <dbReference type="NCBI Taxonomy" id="2675880"/>
    <lineage>
        <taxon>Eukaryota</taxon>
        <taxon>Fungi</taxon>
        <taxon>Dikarya</taxon>
        <taxon>Ascomycota</taxon>
        <taxon>Pezizomycotina</taxon>
        <taxon>Sordariomycetes</taxon>
        <taxon>Hypocreomycetidae</taxon>
        <taxon>Hypocreales</taxon>
        <taxon>Nectriaceae</taxon>
        <taxon>Fusarium</taxon>
        <taxon>Fusarium incarnatum-equiseti species complex</taxon>
    </lineage>
</organism>
<dbReference type="AlphaFoldDB" id="A0A395MZA5"/>
<evidence type="ECO:0000313" key="2">
    <source>
        <dbReference type="Proteomes" id="UP000265631"/>
    </source>
</evidence>
<dbReference type="Gene3D" id="6.10.140.2220">
    <property type="match status" value="1"/>
</dbReference>